<dbReference type="InterPro" id="IPR011335">
    <property type="entry name" value="Restrct_endonuc-II-like"/>
</dbReference>
<dbReference type="InterPro" id="IPR003509">
    <property type="entry name" value="UPF0102_YraN-like"/>
</dbReference>
<accession>A0ABX6K142</accession>
<dbReference type="SUPFAM" id="SSF52980">
    <property type="entry name" value="Restriction endonuclease-like"/>
    <property type="match status" value="1"/>
</dbReference>
<dbReference type="Pfam" id="PF02021">
    <property type="entry name" value="UPF0102"/>
    <property type="match status" value="1"/>
</dbReference>
<gene>
    <name evidence="3" type="ORF">HBA18_02205</name>
</gene>
<comment type="similarity">
    <text evidence="1 2">Belongs to the UPF0102 family.</text>
</comment>
<dbReference type="NCBIfam" id="TIGR00252">
    <property type="entry name" value="YraN family protein"/>
    <property type="match status" value="1"/>
</dbReference>
<sequence length="121" mass="13900">MQGQPTKETGQAYEQHACQYLLQQGLTLLDKNAHSRRGELDLIMQEGKCLVFVEVRFRRGKGFGGAAASITATKRRRLYLAAERWMQRHGFHSHHTEFRFDAVTFDGHVEAINWIKNIVEG</sequence>
<dbReference type="PANTHER" id="PTHR34039:SF1">
    <property type="entry name" value="UPF0102 PROTEIN YRAN"/>
    <property type="match status" value="1"/>
</dbReference>
<dbReference type="RefSeq" id="WP_069586586.1">
    <property type="nucleotide sequence ID" value="NZ_CP050266.1"/>
</dbReference>
<dbReference type="EMBL" id="CP050266">
    <property type="protein sequence ID" value="QIR05293.1"/>
    <property type="molecule type" value="Genomic_DNA"/>
</dbReference>
<name>A0ABX6K142_SALCS</name>
<dbReference type="Proteomes" id="UP000501408">
    <property type="component" value="Chromosome 1"/>
</dbReference>
<reference evidence="3 4" key="1">
    <citation type="submission" date="2020-03" db="EMBL/GenBank/DDBJ databases">
        <title>Genome mining reveals the biosynthetic pathways of PHA and ectoines of the halophilic strain Salinivibrio costicola M318 isolated from fermented shrimp paste.</title>
        <authorList>
            <person name="Doan T.V."/>
            <person name="Tran L.T."/>
            <person name="Trieu T.A."/>
            <person name="Nguyen Q.V."/>
            <person name="Quach T.N."/>
            <person name="Phi T.Q."/>
            <person name="Kumar S."/>
        </authorList>
    </citation>
    <scope>NUCLEOTIDE SEQUENCE [LARGE SCALE GENOMIC DNA]</scope>
    <source>
        <strain evidence="3 4">M318</strain>
    </source>
</reference>
<dbReference type="NCBIfam" id="NF009150">
    <property type="entry name" value="PRK12497.1-3"/>
    <property type="match status" value="1"/>
</dbReference>
<dbReference type="PANTHER" id="PTHR34039">
    <property type="entry name" value="UPF0102 PROTEIN YRAN"/>
    <property type="match status" value="1"/>
</dbReference>
<organism evidence="3 4">
    <name type="scientific">Salinivibrio costicola</name>
    <name type="common">Vibrio costicola</name>
    <dbReference type="NCBI Taxonomy" id="51367"/>
    <lineage>
        <taxon>Bacteria</taxon>
        <taxon>Pseudomonadati</taxon>
        <taxon>Pseudomonadota</taxon>
        <taxon>Gammaproteobacteria</taxon>
        <taxon>Vibrionales</taxon>
        <taxon>Vibrionaceae</taxon>
        <taxon>Salinivibrio</taxon>
    </lineage>
</organism>
<dbReference type="HAMAP" id="MF_00048">
    <property type="entry name" value="UPF0102"/>
    <property type="match status" value="1"/>
</dbReference>
<dbReference type="Gene3D" id="3.40.1350.10">
    <property type="match status" value="1"/>
</dbReference>
<evidence type="ECO:0000313" key="3">
    <source>
        <dbReference type="EMBL" id="QIR05293.1"/>
    </source>
</evidence>
<keyword evidence="4" id="KW-1185">Reference proteome</keyword>
<evidence type="ECO:0000256" key="1">
    <source>
        <dbReference type="ARBA" id="ARBA00006738"/>
    </source>
</evidence>
<protein>
    <recommendedName>
        <fullName evidence="2">UPF0102 protein HBA18_02205</fullName>
    </recommendedName>
</protein>
<evidence type="ECO:0000256" key="2">
    <source>
        <dbReference type="HAMAP-Rule" id="MF_00048"/>
    </source>
</evidence>
<proteinExistence type="inferred from homology"/>
<dbReference type="InterPro" id="IPR011856">
    <property type="entry name" value="tRNA_endonuc-like_dom_sf"/>
</dbReference>
<evidence type="ECO:0000313" key="4">
    <source>
        <dbReference type="Proteomes" id="UP000501408"/>
    </source>
</evidence>